<evidence type="ECO:0000313" key="2">
    <source>
        <dbReference type="EMBL" id="TJZ80328.1"/>
    </source>
</evidence>
<evidence type="ECO:0000259" key="1">
    <source>
        <dbReference type="Pfam" id="PF00144"/>
    </source>
</evidence>
<reference evidence="2 3" key="1">
    <citation type="submission" date="2019-04" db="EMBL/GenBank/DDBJ databases">
        <title>Rhodococcus oryzae sp. nov., a novel actinomycete isolated from rhizosphere soil of rice (Oryza sativa L.).</title>
        <authorList>
            <person name="Li C."/>
        </authorList>
    </citation>
    <scope>NUCLEOTIDE SEQUENCE [LARGE SCALE GENOMIC DNA]</scope>
    <source>
        <strain evidence="2 3">NEAU-CX67</strain>
    </source>
</reference>
<sequence length="403" mass="44157">MSRRGGRSRLPAGGGSAPTEMHVDAQFLPLADRFFAMYRQPNNGGGALTAYVNGELVLDIWAGWADRDRRWRRDTVALSFSTGKGVASTVLHRLADRGVVDYDEPVATYWPEFASAGKERITIRDMLTHRAGLHRIRGLVRGKTGLLDYDRVVAALAAARPDPRRLSGPGYHAVTYGWIVAETVARATGRSFTDVVRTEIAEPLGVEEFWYRVPPEHRHRIAKLFPHLSPGAVSWGMASSVMTRLRPFNGLAEAGMPEGFDELVRDPIVHDAVMPGWNGVFTSRALAKMYAAIANDGVIDGRRFLSSDTIERMGEVQTFGRDYVLGARVNWRLGYHPVFIANRSQPRAAFGHYGVGGSGAYADPETGLALGFVTNRMGNALTALGDLRLARLGAVAQKTVRGR</sequence>
<dbReference type="InterPro" id="IPR012338">
    <property type="entry name" value="Beta-lactam/transpept-like"/>
</dbReference>
<organism evidence="2 3">
    <name type="scientific">Rhodococcus oryzae</name>
    <dbReference type="NCBI Taxonomy" id="2571143"/>
    <lineage>
        <taxon>Bacteria</taxon>
        <taxon>Bacillati</taxon>
        <taxon>Actinomycetota</taxon>
        <taxon>Actinomycetes</taxon>
        <taxon>Mycobacteriales</taxon>
        <taxon>Nocardiaceae</taxon>
        <taxon>Rhodococcus</taxon>
    </lineage>
</organism>
<dbReference type="Pfam" id="PF00144">
    <property type="entry name" value="Beta-lactamase"/>
    <property type="match status" value="1"/>
</dbReference>
<gene>
    <name evidence="2" type="ORF">FCG67_05570</name>
</gene>
<dbReference type="RefSeq" id="WP_136907857.1">
    <property type="nucleotide sequence ID" value="NZ_SUMD01000002.1"/>
</dbReference>
<accession>A0ABY2RPE3</accession>
<comment type="caution">
    <text evidence="2">The sequence shown here is derived from an EMBL/GenBank/DDBJ whole genome shotgun (WGS) entry which is preliminary data.</text>
</comment>
<dbReference type="SUPFAM" id="SSF56601">
    <property type="entry name" value="beta-lactamase/transpeptidase-like"/>
    <property type="match status" value="1"/>
</dbReference>
<dbReference type="Proteomes" id="UP000305109">
    <property type="component" value="Unassembled WGS sequence"/>
</dbReference>
<dbReference type="Gene3D" id="3.40.710.10">
    <property type="entry name" value="DD-peptidase/beta-lactamase superfamily"/>
    <property type="match status" value="1"/>
</dbReference>
<feature type="domain" description="Beta-lactamase-related" evidence="1">
    <location>
        <begin position="43"/>
        <end position="392"/>
    </location>
</feature>
<dbReference type="InterPro" id="IPR001466">
    <property type="entry name" value="Beta-lactam-related"/>
</dbReference>
<proteinExistence type="predicted"/>
<evidence type="ECO:0000313" key="3">
    <source>
        <dbReference type="Proteomes" id="UP000305109"/>
    </source>
</evidence>
<dbReference type="PANTHER" id="PTHR43319">
    <property type="entry name" value="BETA-LACTAMASE-RELATED"/>
    <property type="match status" value="1"/>
</dbReference>
<dbReference type="PANTHER" id="PTHR43319:SF3">
    <property type="entry name" value="BETA-LACTAMASE-RELATED DOMAIN-CONTAINING PROTEIN"/>
    <property type="match status" value="1"/>
</dbReference>
<keyword evidence="3" id="KW-1185">Reference proteome</keyword>
<protein>
    <submittedName>
        <fullName evidence="2">Beta-lactamase family protein</fullName>
    </submittedName>
</protein>
<dbReference type="InterPro" id="IPR052907">
    <property type="entry name" value="Beta-lactamase/esterase"/>
</dbReference>
<dbReference type="EMBL" id="SUMD01000002">
    <property type="protein sequence ID" value="TJZ80328.1"/>
    <property type="molecule type" value="Genomic_DNA"/>
</dbReference>
<name>A0ABY2RPE3_9NOCA</name>